<protein>
    <submittedName>
        <fullName evidence="2">SPASM domain-containing protein</fullName>
    </submittedName>
</protein>
<feature type="domain" description="4Fe4S-binding SPASM" evidence="1">
    <location>
        <begin position="62"/>
        <end position="110"/>
    </location>
</feature>
<dbReference type="AlphaFoldDB" id="A0AAP6DY79"/>
<dbReference type="CDD" id="cd21109">
    <property type="entry name" value="SPASM"/>
    <property type="match status" value="1"/>
</dbReference>
<accession>A0AAP6DY79</accession>
<sequence>MEVAMNMVADKTNNGIGLLEQLGDSIFGIQITVVPASPVGRAMGINKDDLYVKNISELDLSCPATGWEFVVHHDGYIYPCCSPSVFESELRLGNIADSSIEALEKKFYSNILLYILKEEGLSWFIEKMNLDISDMKFVSTCEICKYIFSDIDRINSITDDMKLYYDENFESI</sequence>
<name>A0AAP6DY79_STRSU</name>
<organism evidence="2 3">
    <name type="scientific">Streptococcus suis</name>
    <dbReference type="NCBI Taxonomy" id="1307"/>
    <lineage>
        <taxon>Bacteria</taxon>
        <taxon>Bacillati</taxon>
        <taxon>Bacillota</taxon>
        <taxon>Bacilli</taxon>
        <taxon>Lactobacillales</taxon>
        <taxon>Streptococcaceae</taxon>
        <taxon>Streptococcus</taxon>
    </lineage>
</organism>
<dbReference type="RefSeq" id="WP_311897171.1">
    <property type="nucleotide sequence ID" value="NZ_CP134474.1"/>
</dbReference>
<dbReference type="InterPro" id="IPR023885">
    <property type="entry name" value="4Fe4S-binding_SPASM_dom"/>
</dbReference>
<dbReference type="EMBL" id="JAUTFT010000033">
    <property type="protein sequence ID" value="MDW8636242.1"/>
    <property type="molecule type" value="Genomic_DNA"/>
</dbReference>
<comment type="caution">
    <text evidence="2">The sequence shown here is derived from an EMBL/GenBank/DDBJ whole genome shotgun (WGS) entry which is preliminary data.</text>
</comment>
<dbReference type="InterPro" id="IPR013785">
    <property type="entry name" value="Aldolase_TIM"/>
</dbReference>
<dbReference type="Pfam" id="PF13186">
    <property type="entry name" value="SPASM"/>
    <property type="match status" value="1"/>
</dbReference>
<dbReference type="Gene3D" id="3.20.20.70">
    <property type="entry name" value="Aldolase class I"/>
    <property type="match status" value="1"/>
</dbReference>
<evidence type="ECO:0000313" key="2">
    <source>
        <dbReference type="EMBL" id="MDW8636242.1"/>
    </source>
</evidence>
<evidence type="ECO:0000259" key="1">
    <source>
        <dbReference type="Pfam" id="PF13186"/>
    </source>
</evidence>
<proteinExistence type="predicted"/>
<dbReference type="Proteomes" id="UP001272448">
    <property type="component" value="Unassembled WGS sequence"/>
</dbReference>
<reference evidence="2" key="1">
    <citation type="submission" date="2023-07" db="EMBL/GenBank/DDBJ databases">
        <title>Characterization of virulence traits, antimicrobial resistance genes carried by mobile genetic elements and competence in Streptococcus suis strains isolated in France.</title>
        <authorList>
            <person name="Dechene-Tempier M."/>
            <person name="Marois-Crehan C."/>
            <person name="De Boisseson C."/>
            <person name="Lucas P."/>
            <person name="Bougeard S."/>
            <person name="Libante V."/>
            <person name="Payot S."/>
        </authorList>
    </citation>
    <scope>NUCLEOTIDE SEQUENCE</scope>
    <source>
        <strain evidence="2">1532</strain>
    </source>
</reference>
<evidence type="ECO:0000313" key="3">
    <source>
        <dbReference type="Proteomes" id="UP001272448"/>
    </source>
</evidence>
<gene>
    <name evidence="2" type="ORF">Q7V77_11185</name>
</gene>